<keyword evidence="4 7" id="KW-0812">Transmembrane</keyword>
<feature type="domain" description="Prepilin type IV endopeptidase peptidase" evidence="8">
    <location>
        <begin position="102"/>
        <end position="206"/>
    </location>
</feature>
<feature type="transmembrane region" description="Helical" evidence="7">
    <location>
        <begin position="131"/>
        <end position="164"/>
    </location>
</feature>
<organism evidence="10 11">
    <name type="scientific">Candidatus Kerfeldbacteria bacterium RIFCSPLOWO2_01_FULL_48_11</name>
    <dbReference type="NCBI Taxonomy" id="1798543"/>
    <lineage>
        <taxon>Bacteria</taxon>
        <taxon>Candidatus Kerfeldiibacteriota</taxon>
    </lineage>
</organism>
<dbReference type="EMBL" id="MHKE01000008">
    <property type="protein sequence ID" value="OGY84353.1"/>
    <property type="molecule type" value="Genomic_DNA"/>
</dbReference>
<feature type="domain" description="Prepilin peptidase A24 N-terminal" evidence="9">
    <location>
        <begin position="8"/>
        <end position="91"/>
    </location>
</feature>
<comment type="similarity">
    <text evidence="2">Belongs to the peptidase A24 family.</text>
</comment>
<dbReference type="Pfam" id="PF06750">
    <property type="entry name" value="A24_N_bact"/>
    <property type="match status" value="1"/>
</dbReference>
<evidence type="ECO:0000259" key="9">
    <source>
        <dbReference type="Pfam" id="PF06750"/>
    </source>
</evidence>
<dbReference type="GO" id="GO:0004190">
    <property type="term" value="F:aspartic-type endopeptidase activity"/>
    <property type="evidence" value="ECO:0007669"/>
    <property type="project" value="InterPro"/>
</dbReference>
<proteinExistence type="inferred from homology"/>
<evidence type="ECO:0000313" key="10">
    <source>
        <dbReference type="EMBL" id="OGY84353.1"/>
    </source>
</evidence>
<feature type="transmembrane region" description="Helical" evidence="7">
    <location>
        <begin position="222"/>
        <end position="244"/>
    </location>
</feature>
<protein>
    <recommendedName>
        <fullName evidence="12">Prepilin peptidase</fullName>
    </recommendedName>
</protein>
<dbReference type="STRING" id="1798543.A2898_00065"/>
<dbReference type="Proteomes" id="UP000179164">
    <property type="component" value="Unassembled WGS sequence"/>
</dbReference>
<dbReference type="InterPro" id="IPR010627">
    <property type="entry name" value="Prepilin_pept_A24_N"/>
</dbReference>
<dbReference type="GO" id="GO:0005886">
    <property type="term" value="C:plasma membrane"/>
    <property type="evidence" value="ECO:0007669"/>
    <property type="project" value="UniProtKB-SubCell"/>
</dbReference>
<evidence type="ECO:0000256" key="4">
    <source>
        <dbReference type="ARBA" id="ARBA00022692"/>
    </source>
</evidence>
<keyword evidence="3" id="KW-1003">Cell membrane</keyword>
<dbReference type="PANTHER" id="PTHR30487">
    <property type="entry name" value="TYPE 4 PREPILIN-LIKE PROTEINS LEADER PEPTIDE-PROCESSING ENZYME"/>
    <property type="match status" value="1"/>
</dbReference>
<evidence type="ECO:0000259" key="8">
    <source>
        <dbReference type="Pfam" id="PF01478"/>
    </source>
</evidence>
<sequence length="249" mass="28071">MEYILVALLGLIVGSFLNVVIYRTYKGVGFVKGRSYCPFCKHSIEAHDNIPIVSFFLLRGKCRWCRKSISWQYPLVEAGMAVAFILLLWQFGPTAEFFVYAIYAMFLMVIFVQDLRYQVILDQVSLPGIPLAILLSLLVLHIPIVDLLIGMLIGGGFFAFQYFVSRGKWIGGGDMRLGALMGAMLGWKVVLLALFLSYMSGSLFSIGLVLSQKKRWGSRIPLGTFLTVATFVCFLAGEQLIWWYQAEFL</sequence>
<evidence type="ECO:0000256" key="6">
    <source>
        <dbReference type="ARBA" id="ARBA00023136"/>
    </source>
</evidence>
<dbReference type="PANTHER" id="PTHR30487:SF0">
    <property type="entry name" value="PREPILIN LEADER PEPTIDASE_N-METHYLTRANSFERASE-RELATED"/>
    <property type="match status" value="1"/>
</dbReference>
<feature type="transmembrane region" description="Helical" evidence="7">
    <location>
        <begin position="184"/>
        <end position="210"/>
    </location>
</feature>
<evidence type="ECO:0000256" key="1">
    <source>
        <dbReference type="ARBA" id="ARBA00004651"/>
    </source>
</evidence>
<dbReference type="Gene3D" id="1.20.120.1220">
    <property type="match status" value="1"/>
</dbReference>
<dbReference type="GO" id="GO:0006465">
    <property type="term" value="P:signal peptide processing"/>
    <property type="evidence" value="ECO:0007669"/>
    <property type="project" value="TreeGrafter"/>
</dbReference>
<evidence type="ECO:0000256" key="5">
    <source>
        <dbReference type="ARBA" id="ARBA00022989"/>
    </source>
</evidence>
<evidence type="ECO:0000313" key="11">
    <source>
        <dbReference type="Proteomes" id="UP000179164"/>
    </source>
</evidence>
<keyword evidence="5 7" id="KW-1133">Transmembrane helix</keyword>
<dbReference type="AlphaFoldDB" id="A0A1G2B591"/>
<gene>
    <name evidence="10" type="ORF">A2898_00065</name>
</gene>
<accession>A0A1G2B591</accession>
<feature type="transmembrane region" description="Helical" evidence="7">
    <location>
        <begin position="6"/>
        <end position="25"/>
    </location>
</feature>
<dbReference type="InterPro" id="IPR050882">
    <property type="entry name" value="Prepilin_peptidase/N-MTase"/>
</dbReference>
<evidence type="ECO:0000256" key="7">
    <source>
        <dbReference type="SAM" id="Phobius"/>
    </source>
</evidence>
<evidence type="ECO:0000256" key="3">
    <source>
        <dbReference type="ARBA" id="ARBA00022475"/>
    </source>
</evidence>
<dbReference type="Pfam" id="PF01478">
    <property type="entry name" value="Peptidase_A24"/>
    <property type="match status" value="1"/>
</dbReference>
<feature type="transmembrane region" description="Helical" evidence="7">
    <location>
        <begin position="97"/>
        <end position="119"/>
    </location>
</feature>
<comment type="caution">
    <text evidence="10">The sequence shown here is derived from an EMBL/GenBank/DDBJ whole genome shotgun (WGS) entry which is preliminary data.</text>
</comment>
<evidence type="ECO:0000256" key="2">
    <source>
        <dbReference type="ARBA" id="ARBA00005801"/>
    </source>
</evidence>
<evidence type="ECO:0008006" key="12">
    <source>
        <dbReference type="Google" id="ProtNLM"/>
    </source>
</evidence>
<keyword evidence="6 7" id="KW-0472">Membrane</keyword>
<reference evidence="10 11" key="1">
    <citation type="journal article" date="2016" name="Nat. Commun.">
        <title>Thousands of microbial genomes shed light on interconnected biogeochemical processes in an aquifer system.</title>
        <authorList>
            <person name="Anantharaman K."/>
            <person name="Brown C.T."/>
            <person name="Hug L.A."/>
            <person name="Sharon I."/>
            <person name="Castelle C.J."/>
            <person name="Probst A.J."/>
            <person name="Thomas B.C."/>
            <person name="Singh A."/>
            <person name="Wilkins M.J."/>
            <person name="Karaoz U."/>
            <person name="Brodie E.L."/>
            <person name="Williams K.H."/>
            <person name="Hubbard S.S."/>
            <person name="Banfield J.F."/>
        </authorList>
    </citation>
    <scope>NUCLEOTIDE SEQUENCE [LARGE SCALE GENOMIC DNA]</scope>
</reference>
<dbReference type="InterPro" id="IPR000045">
    <property type="entry name" value="Prepilin_IV_endopep_pep"/>
</dbReference>
<comment type="subcellular location">
    <subcellularLocation>
        <location evidence="1">Cell membrane</location>
        <topology evidence="1">Multi-pass membrane protein</topology>
    </subcellularLocation>
</comment>
<name>A0A1G2B591_9BACT</name>
<feature type="transmembrane region" description="Helical" evidence="7">
    <location>
        <begin position="73"/>
        <end position="91"/>
    </location>
</feature>